<protein>
    <recommendedName>
        <fullName evidence="4">Rna-directed dna polymerase from mobile element jockey-like</fullName>
    </recommendedName>
</protein>
<gene>
    <name evidence="2" type="ORF">QYF61_013615</name>
</gene>
<evidence type="ECO:0000313" key="3">
    <source>
        <dbReference type="Proteomes" id="UP001333110"/>
    </source>
</evidence>
<dbReference type="EMBL" id="JAUNZN010000001">
    <property type="protein sequence ID" value="KAK4830782.1"/>
    <property type="molecule type" value="Genomic_DNA"/>
</dbReference>
<sequence length="123" mass="13723">MPPLCQSLPLGPVFRNPTPLKPESGTRLTYPQWRTIRYTKLGGGADTPDGRAAVQTDLNRLEKWAGRNLMKFNQRKCKGLHLGRNNQRHQYTLGWGGAGDGMERAGTVQPGEEKAPGRSYQYV</sequence>
<accession>A0AAN7PF70</accession>
<name>A0AAN7PF70_MYCAM</name>
<dbReference type="AlphaFoldDB" id="A0AAN7PF70"/>
<feature type="region of interest" description="Disordered" evidence="1">
    <location>
        <begin position="1"/>
        <end position="27"/>
    </location>
</feature>
<keyword evidence="3" id="KW-1185">Reference proteome</keyword>
<evidence type="ECO:0000256" key="1">
    <source>
        <dbReference type="SAM" id="MobiDB-lite"/>
    </source>
</evidence>
<organism evidence="2 3">
    <name type="scientific">Mycteria americana</name>
    <name type="common">Wood stork</name>
    <dbReference type="NCBI Taxonomy" id="33587"/>
    <lineage>
        <taxon>Eukaryota</taxon>
        <taxon>Metazoa</taxon>
        <taxon>Chordata</taxon>
        <taxon>Craniata</taxon>
        <taxon>Vertebrata</taxon>
        <taxon>Euteleostomi</taxon>
        <taxon>Archelosauria</taxon>
        <taxon>Archosauria</taxon>
        <taxon>Dinosauria</taxon>
        <taxon>Saurischia</taxon>
        <taxon>Theropoda</taxon>
        <taxon>Coelurosauria</taxon>
        <taxon>Aves</taxon>
        <taxon>Neognathae</taxon>
        <taxon>Neoaves</taxon>
        <taxon>Aequornithes</taxon>
        <taxon>Ciconiiformes</taxon>
        <taxon>Ciconiidae</taxon>
        <taxon>Mycteria</taxon>
    </lineage>
</organism>
<proteinExistence type="predicted"/>
<reference evidence="2 3" key="1">
    <citation type="journal article" date="2023" name="J. Hered.">
        <title>Chromosome-level genome of the wood stork (Mycteria americana) provides insight into avian chromosome evolution.</title>
        <authorList>
            <person name="Flamio R. Jr."/>
            <person name="Ramstad K.M."/>
        </authorList>
    </citation>
    <scope>NUCLEOTIDE SEQUENCE [LARGE SCALE GENOMIC DNA]</scope>
    <source>
        <strain evidence="2">JAX WOST 10</strain>
    </source>
</reference>
<dbReference type="Proteomes" id="UP001333110">
    <property type="component" value="Unassembled WGS sequence"/>
</dbReference>
<evidence type="ECO:0000313" key="2">
    <source>
        <dbReference type="EMBL" id="KAK4830782.1"/>
    </source>
</evidence>
<feature type="region of interest" description="Disordered" evidence="1">
    <location>
        <begin position="93"/>
        <end position="123"/>
    </location>
</feature>
<evidence type="ECO:0008006" key="4">
    <source>
        <dbReference type="Google" id="ProtNLM"/>
    </source>
</evidence>
<comment type="caution">
    <text evidence="2">The sequence shown here is derived from an EMBL/GenBank/DDBJ whole genome shotgun (WGS) entry which is preliminary data.</text>
</comment>